<feature type="compositionally biased region" description="Pro residues" evidence="1">
    <location>
        <begin position="333"/>
        <end position="347"/>
    </location>
</feature>
<proteinExistence type="predicted"/>
<sequence length="381" mass="40185">MAFFSLGWPQLSKLPIDEEILSFCVDSKNRILAAVTRSTISLWTAGEYRTLVASSVRTQDDLNDFGANRVVVWDYEGSQVIVLTDKEFLSGFLPKLPWGGTPAPEAAGPPVIGERRLAPIGRIYVPGAHCLAAARQGVIVGCCPAQPGTPLALVFAWDPTHLAPLSLDLAEMVSRSRPTLLESPRPGSKPADPDTSPLPTGILSCATNGILNTLGFITNDGSAFIVPLAEALDSALPLATTEPSPRPPIPRVIQLLIPPKEPVASPPHSTPASHQQVPVGQAVSLAFSAPLCRAAVGCRSGAVHIFALPACLRSAPLPFPVVSGEPAAVSSPPEYPAPIPSSPPPSTCPALARPGRDLPRLLDVRWPRAERSCIDCLGARR</sequence>
<keyword evidence="3" id="KW-1185">Reference proteome</keyword>
<dbReference type="PANTHER" id="PTHR22746">
    <property type="entry name" value="RAB6A-GEF COMPLEX PARTNER PROTEIN 1"/>
    <property type="match status" value="1"/>
</dbReference>
<accession>A0ABQ8U108</accession>
<evidence type="ECO:0000313" key="3">
    <source>
        <dbReference type="Proteomes" id="UP001141327"/>
    </source>
</evidence>
<reference evidence="2" key="1">
    <citation type="journal article" date="2022" name="bioRxiv">
        <title>Genomics of Preaxostyla Flagellates Illuminates Evolutionary Transitions and the Path Towards Mitochondrial Loss.</title>
        <authorList>
            <person name="Novak L.V.F."/>
            <person name="Treitli S.C."/>
            <person name="Pyrih J."/>
            <person name="Halakuc P."/>
            <person name="Pipaliya S.V."/>
            <person name="Vacek V."/>
            <person name="Brzon O."/>
            <person name="Soukal P."/>
            <person name="Eme L."/>
            <person name="Dacks J.B."/>
            <person name="Karnkowska A."/>
            <person name="Elias M."/>
            <person name="Hampl V."/>
        </authorList>
    </citation>
    <scope>NUCLEOTIDE SEQUENCE</scope>
    <source>
        <strain evidence="2">RCP-MX</strain>
    </source>
</reference>
<dbReference type="PANTHER" id="PTHR22746:SF10">
    <property type="entry name" value="GUANINE NUCLEOTIDE EXCHANGE FACTOR SUBUNIT RIC1"/>
    <property type="match status" value="1"/>
</dbReference>
<organism evidence="2 3">
    <name type="scientific">Paratrimastix pyriformis</name>
    <dbReference type="NCBI Taxonomy" id="342808"/>
    <lineage>
        <taxon>Eukaryota</taxon>
        <taxon>Metamonada</taxon>
        <taxon>Preaxostyla</taxon>
        <taxon>Paratrimastigidae</taxon>
        <taxon>Paratrimastix</taxon>
    </lineage>
</organism>
<comment type="caution">
    <text evidence="2">The sequence shown here is derived from an EMBL/GenBank/DDBJ whole genome shotgun (WGS) entry which is preliminary data.</text>
</comment>
<dbReference type="InterPro" id="IPR040096">
    <property type="entry name" value="Ric1"/>
</dbReference>
<feature type="region of interest" description="Disordered" evidence="1">
    <location>
        <begin position="330"/>
        <end position="349"/>
    </location>
</feature>
<protein>
    <submittedName>
        <fullName evidence="2">Uncharacterized protein</fullName>
    </submittedName>
</protein>
<dbReference type="EMBL" id="JAPMOS010000390">
    <property type="protein sequence ID" value="KAJ4452772.1"/>
    <property type="molecule type" value="Genomic_DNA"/>
</dbReference>
<feature type="region of interest" description="Disordered" evidence="1">
    <location>
        <begin position="177"/>
        <end position="198"/>
    </location>
</feature>
<gene>
    <name evidence="2" type="ORF">PAPYR_12969</name>
</gene>
<evidence type="ECO:0000256" key="1">
    <source>
        <dbReference type="SAM" id="MobiDB-lite"/>
    </source>
</evidence>
<evidence type="ECO:0000313" key="2">
    <source>
        <dbReference type="EMBL" id="KAJ4452772.1"/>
    </source>
</evidence>
<name>A0ABQ8U108_9EUKA</name>
<dbReference type="Proteomes" id="UP001141327">
    <property type="component" value="Unassembled WGS sequence"/>
</dbReference>